<dbReference type="EMBL" id="GG686838">
    <property type="protein sequence ID" value="EEQ98072.1"/>
    <property type="molecule type" value="Genomic_DNA"/>
</dbReference>
<feature type="region of interest" description="Disordered" evidence="1">
    <location>
        <begin position="338"/>
        <end position="359"/>
    </location>
</feature>
<organism evidence="3">
    <name type="scientific">Perkinsus marinus (strain ATCC 50983 / TXsc)</name>
    <dbReference type="NCBI Taxonomy" id="423536"/>
    <lineage>
        <taxon>Eukaryota</taxon>
        <taxon>Sar</taxon>
        <taxon>Alveolata</taxon>
        <taxon>Perkinsozoa</taxon>
        <taxon>Perkinsea</taxon>
        <taxon>Perkinsida</taxon>
        <taxon>Perkinsidae</taxon>
        <taxon>Perkinsus</taxon>
    </lineage>
</organism>
<protein>
    <submittedName>
        <fullName evidence="2">Uncharacterized protein</fullName>
    </submittedName>
</protein>
<reference evidence="2 3" key="1">
    <citation type="submission" date="2008-07" db="EMBL/GenBank/DDBJ databases">
        <authorList>
            <person name="El-Sayed N."/>
            <person name="Caler E."/>
            <person name="Inman J."/>
            <person name="Amedeo P."/>
            <person name="Hass B."/>
            <person name="Wortman J."/>
        </authorList>
    </citation>
    <scope>NUCLEOTIDE SEQUENCE [LARGE SCALE GENOMIC DNA]</scope>
    <source>
        <strain evidence="3">ATCC 50983 / TXsc</strain>
    </source>
</reference>
<dbReference type="InParanoid" id="C5LZ63"/>
<name>C5LZ63_PERM5</name>
<dbReference type="RefSeq" id="XP_002765355.1">
    <property type="nucleotide sequence ID" value="XM_002765309.1"/>
</dbReference>
<accession>C5LZ63</accession>
<gene>
    <name evidence="2" type="ORF">Pmar_PMAR016149</name>
</gene>
<keyword evidence="3" id="KW-1185">Reference proteome</keyword>
<dbReference type="Proteomes" id="UP000007800">
    <property type="component" value="Unassembled WGS sequence"/>
</dbReference>
<feature type="region of interest" description="Disordered" evidence="1">
    <location>
        <begin position="36"/>
        <end position="214"/>
    </location>
</feature>
<dbReference type="GeneID" id="9040497"/>
<sequence length="572" mass="60436">MSRPGVGGGGPAATIENYMRGSDWRGKWRQAAGVHRTASKLSTSANHPRGPSIGSTSTEGPECGGGGPVIVDWRKAGAASGTTPPKRARPWSAEPQWHTTHAKSRHEPWEGAWHESSEPRQGERNWGGGRSWDCWEADHTGGTWQEGQQKSWDDGQEGGPKEHGGGPPSNADAKAHRGPSVDHRGSGEPSPKKARNVASKSPDDQPGSSALVNALRKLFHAKNAAVTAAEGPVSEKEKTAEKPLGGGVLTALLAKQATGPLAKAALSVPSPGSPSNDQNDTELRKKVLTRLLSSDNAGEFLQDPKVVEMLLQVASQLDESGLSDLQKSVVGIVTKLQSSTSSAPPGAAPSTTMSPGQLAKRDDCVDRLKAILEGLRGLFLKRQEERITKANASTKPAGGASGASSHSALASLLSGVSAQNQPIYDHKVWTGHVQRSGVNKAKVNIYTTLPVNSLITDLVTQLGSDLNLRLRVPDTERQNHAESSALLLMKADSAADQAELNAQIAYFNGRKRSGVAKFERDSGHYAAFMIPPGSLAEKLIGTDDYKRCNPDDMATVCMITKTGTNASAAIPH</sequence>
<feature type="compositionally biased region" description="Basic and acidic residues" evidence="1">
    <location>
        <begin position="173"/>
        <end position="186"/>
    </location>
</feature>
<feature type="compositionally biased region" description="Low complexity" evidence="1">
    <location>
        <begin position="338"/>
        <end position="355"/>
    </location>
</feature>
<proteinExistence type="predicted"/>
<evidence type="ECO:0000313" key="3">
    <source>
        <dbReference type="Proteomes" id="UP000007800"/>
    </source>
</evidence>
<evidence type="ECO:0000313" key="2">
    <source>
        <dbReference type="EMBL" id="EEQ98072.1"/>
    </source>
</evidence>
<feature type="compositionally biased region" description="Basic and acidic residues" evidence="1">
    <location>
        <begin position="105"/>
        <end position="123"/>
    </location>
</feature>
<dbReference type="OrthoDB" id="441727at2759"/>
<evidence type="ECO:0000256" key="1">
    <source>
        <dbReference type="SAM" id="MobiDB-lite"/>
    </source>
</evidence>
<dbReference type="AlphaFoldDB" id="C5LZ63"/>